<dbReference type="PANTHER" id="PTHR46231:SF1">
    <property type="entry name" value="ANKYRIN REPEAT AND BTB_POZ DOMAIN-CONTAINING PROTEIN 1"/>
    <property type="match status" value="1"/>
</dbReference>
<feature type="domain" description="BTB" evidence="4">
    <location>
        <begin position="148"/>
        <end position="213"/>
    </location>
</feature>
<dbReference type="AlphaFoldDB" id="A0AAN6S488"/>
<dbReference type="Gene3D" id="1.25.40.20">
    <property type="entry name" value="Ankyrin repeat-containing domain"/>
    <property type="match status" value="1"/>
</dbReference>
<dbReference type="InterPro" id="IPR036770">
    <property type="entry name" value="Ankyrin_rpt-contain_sf"/>
</dbReference>
<dbReference type="GO" id="GO:0005737">
    <property type="term" value="C:cytoplasm"/>
    <property type="evidence" value="ECO:0007669"/>
    <property type="project" value="TreeGrafter"/>
</dbReference>
<evidence type="ECO:0000256" key="3">
    <source>
        <dbReference type="SAM" id="MobiDB-lite"/>
    </source>
</evidence>
<dbReference type="PROSITE" id="PS50097">
    <property type="entry name" value="BTB"/>
    <property type="match status" value="2"/>
</dbReference>
<dbReference type="GO" id="GO:0000151">
    <property type="term" value="C:ubiquitin ligase complex"/>
    <property type="evidence" value="ECO:0007669"/>
    <property type="project" value="TreeGrafter"/>
</dbReference>
<dbReference type="Pfam" id="PF00651">
    <property type="entry name" value="BTB"/>
    <property type="match status" value="2"/>
</dbReference>
<dbReference type="Proteomes" id="UP001303473">
    <property type="component" value="Unassembled WGS sequence"/>
</dbReference>
<protein>
    <recommendedName>
        <fullName evidence="4">BTB domain-containing protein</fullName>
    </recommendedName>
</protein>
<dbReference type="SMART" id="SM00225">
    <property type="entry name" value="BTB"/>
    <property type="match status" value="2"/>
</dbReference>
<dbReference type="SUPFAM" id="SSF54695">
    <property type="entry name" value="POZ domain"/>
    <property type="match status" value="2"/>
</dbReference>
<name>A0AAN6S488_9PEZI</name>
<dbReference type="SUPFAM" id="SSF48403">
    <property type="entry name" value="Ankyrin repeat"/>
    <property type="match status" value="1"/>
</dbReference>
<keyword evidence="2" id="KW-0040">ANK repeat</keyword>
<evidence type="ECO:0000313" key="6">
    <source>
        <dbReference type="Proteomes" id="UP001303473"/>
    </source>
</evidence>
<evidence type="ECO:0000256" key="1">
    <source>
        <dbReference type="ARBA" id="ARBA00022737"/>
    </source>
</evidence>
<keyword evidence="6" id="KW-1185">Reference proteome</keyword>
<evidence type="ECO:0000259" key="4">
    <source>
        <dbReference type="PROSITE" id="PS50097"/>
    </source>
</evidence>
<dbReference type="InterPro" id="IPR044515">
    <property type="entry name" value="ABTB1"/>
</dbReference>
<dbReference type="PANTHER" id="PTHR46231">
    <property type="entry name" value="ANKYRIN REPEAT AND BTB/POZ DOMAIN-CONTAINING PROTEIN 1"/>
    <property type="match status" value="1"/>
</dbReference>
<dbReference type="FunFam" id="3.30.710.10:FF:000183">
    <property type="entry name" value="Ankyrin repeat and BTB/POZ domain protein"/>
    <property type="match status" value="1"/>
</dbReference>
<accession>A0AAN6S488</accession>
<dbReference type="Gene3D" id="3.30.710.10">
    <property type="entry name" value="Potassium Channel Kv1.1, Chain A"/>
    <property type="match status" value="2"/>
</dbReference>
<evidence type="ECO:0000313" key="5">
    <source>
        <dbReference type="EMBL" id="KAK3939423.1"/>
    </source>
</evidence>
<organism evidence="5 6">
    <name type="scientific">Diplogelasinospora grovesii</name>
    <dbReference type="NCBI Taxonomy" id="303347"/>
    <lineage>
        <taxon>Eukaryota</taxon>
        <taxon>Fungi</taxon>
        <taxon>Dikarya</taxon>
        <taxon>Ascomycota</taxon>
        <taxon>Pezizomycotina</taxon>
        <taxon>Sordariomycetes</taxon>
        <taxon>Sordariomycetidae</taxon>
        <taxon>Sordariales</taxon>
        <taxon>Diplogelasinosporaceae</taxon>
        <taxon>Diplogelasinospora</taxon>
    </lineage>
</organism>
<reference evidence="6" key="1">
    <citation type="journal article" date="2023" name="Mol. Phylogenet. Evol.">
        <title>Genome-scale phylogeny and comparative genomics of the fungal order Sordariales.</title>
        <authorList>
            <person name="Hensen N."/>
            <person name="Bonometti L."/>
            <person name="Westerberg I."/>
            <person name="Brannstrom I.O."/>
            <person name="Guillou S."/>
            <person name="Cros-Aarteil S."/>
            <person name="Calhoun S."/>
            <person name="Haridas S."/>
            <person name="Kuo A."/>
            <person name="Mondo S."/>
            <person name="Pangilinan J."/>
            <person name="Riley R."/>
            <person name="LaButti K."/>
            <person name="Andreopoulos B."/>
            <person name="Lipzen A."/>
            <person name="Chen C."/>
            <person name="Yan M."/>
            <person name="Daum C."/>
            <person name="Ng V."/>
            <person name="Clum A."/>
            <person name="Steindorff A."/>
            <person name="Ohm R.A."/>
            <person name="Martin F."/>
            <person name="Silar P."/>
            <person name="Natvig D.O."/>
            <person name="Lalanne C."/>
            <person name="Gautier V."/>
            <person name="Ament-Velasquez S.L."/>
            <person name="Kruys A."/>
            <person name="Hutchinson M.I."/>
            <person name="Powell A.J."/>
            <person name="Barry K."/>
            <person name="Miller A.N."/>
            <person name="Grigoriev I.V."/>
            <person name="Debuchy R."/>
            <person name="Gladieux P."/>
            <person name="Hiltunen Thoren M."/>
            <person name="Johannesson H."/>
        </authorList>
    </citation>
    <scope>NUCLEOTIDE SEQUENCE [LARGE SCALE GENOMIC DNA]</scope>
    <source>
        <strain evidence="6">CBS 340.73</strain>
    </source>
</reference>
<feature type="compositionally biased region" description="Polar residues" evidence="3">
    <location>
        <begin position="339"/>
        <end position="348"/>
    </location>
</feature>
<dbReference type="InterPro" id="IPR002110">
    <property type="entry name" value="Ankyrin_rpt"/>
</dbReference>
<feature type="region of interest" description="Disordered" evidence="3">
    <location>
        <begin position="601"/>
        <end position="626"/>
    </location>
</feature>
<feature type="domain" description="BTB" evidence="4">
    <location>
        <begin position="357"/>
        <end position="415"/>
    </location>
</feature>
<dbReference type="Pfam" id="PF00023">
    <property type="entry name" value="Ank"/>
    <property type="match status" value="1"/>
</dbReference>
<sequence length="665" mass="74879">MVLPKYELEAKLKDDKELIRSGVLRNEHPLDPSSEFEEFIEACRRNDIKRCQELMSAGVNINGKDQFDYTPLVIASLCGHYVLVKLLLDSGALADPGSFERERAVYNALTPRIRNLLLSYDYSKAADPLQPWYSHITSLLTREKPKTSDITLVAAASSFHLHKFILSARSPYFRRKFADNPGLATYKVSPAIPVEALGIVLRYLYLGQLPSDLVGPGSRVSEEEVFKGIDKLCKQLEINTLWESVLTIYDRRLARQRHQDEVRRAQQQVGDFFRDTVLKHKMVVDSRKANDIRWPHDNAIFANCLLRADELEGGEEDDHAANETRNGIPIGPAEDSKQDANNATQNGTRRQRKSVLYPAHKAFLIRSPYYATMFSSEFKEAKDAEHLHIIKVDCVPEVLEIVLSFLYTEKAECPLEFALDLLYVSDMLLLDKLKTKAAITISTLGSSNRKVLMNTTPSSSGAAGECEQQQQEVEVVEVEPINVYDVIRAAWDLKVRRLEEFAARYLASRLEDYIDEDEFIEVIRESASRIKDRQETDTIELLDDIRYYLSERFRLRFEGEGIEDMMDENQIAQDSQGGEAAETVAAVDGLVNGNVTNGVVPADGAEPATAQDRASPEVSSTSRDATGLRTLDGELVEDEFDADAINYELLLNKIDAMLKALNLDA</sequence>
<dbReference type="CDD" id="cd18497">
    <property type="entry name" value="BACK_ABTB1_BPOZ"/>
    <property type="match status" value="1"/>
</dbReference>
<keyword evidence="1" id="KW-0677">Repeat</keyword>
<comment type="caution">
    <text evidence="5">The sequence shown here is derived from an EMBL/GenBank/DDBJ whole genome shotgun (WGS) entry which is preliminary data.</text>
</comment>
<dbReference type="CDD" id="cd18186">
    <property type="entry name" value="BTB_POZ_ZBTB_KLHL-like"/>
    <property type="match status" value="1"/>
</dbReference>
<feature type="region of interest" description="Disordered" evidence="3">
    <location>
        <begin position="314"/>
        <end position="352"/>
    </location>
</feature>
<dbReference type="InterPro" id="IPR011333">
    <property type="entry name" value="SKP1/BTB/POZ_sf"/>
</dbReference>
<gene>
    <name evidence="5" type="ORF">QBC46DRAFT_315808</name>
</gene>
<proteinExistence type="predicted"/>
<evidence type="ECO:0000256" key="2">
    <source>
        <dbReference type="ARBA" id="ARBA00023043"/>
    </source>
</evidence>
<dbReference type="InterPro" id="IPR000210">
    <property type="entry name" value="BTB/POZ_dom"/>
</dbReference>
<dbReference type="EMBL" id="MU853811">
    <property type="protein sequence ID" value="KAK3939423.1"/>
    <property type="molecule type" value="Genomic_DNA"/>
</dbReference>
<dbReference type="FunFam" id="1.25.40.20:FF:000248">
    <property type="entry name" value="Ankyrin repeat and BTB/POZ domain protein"/>
    <property type="match status" value="1"/>
</dbReference>